<dbReference type="InterPro" id="IPR032710">
    <property type="entry name" value="NTF2-like_dom_sf"/>
</dbReference>
<evidence type="ECO:0000313" key="2">
    <source>
        <dbReference type="Proteomes" id="UP000185839"/>
    </source>
</evidence>
<protein>
    <recommendedName>
        <fullName evidence="3">SnoaL-like domain-containing protein</fullName>
    </recommendedName>
</protein>
<gene>
    <name evidence="1" type="ORF">SAMN05421789_11466</name>
</gene>
<dbReference type="SUPFAM" id="SSF54427">
    <property type="entry name" value="NTF2-like"/>
    <property type="match status" value="1"/>
</dbReference>
<dbReference type="AlphaFoldDB" id="A0A1N7NHC7"/>
<organism evidence="1 2">
    <name type="scientific">Kaistella chaponensis</name>
    <dbReference type="NCBI Taxonomy" id="713588"/>
    <lineage>
        <taxon>Bacteria</taxon>
        <taxon>Pseudomonadati</taxon>
        <taxon>Bacteroidota</taxon>
        <taxon>Flavobacteriia</taxon>
        <taxon>Flavobacteriales</taxon>
        <taxon>Weeksellaceae</taxon>
        <taxon>Chryseobacterium group</taxon>
        <taxon>Kaistella</taxon>
    </lineage>
</organism>
<name>A0A1N7NHC7_9FLAO</name>
<reference evidence="2" key="1">
    <citation type="submission" date="2017-01" db="EMBL/GenBank/DDBJ databases">
        <authorList>
            <person name="Varghese N."/>
            <person name="Submissions S."/>
        </authorList>
    </citation>
    <scope>NUCLEOTIDE SEQUENCE [LARGE SCALE GENOMIC DNA]</scope>
    <source>
        <strain evidence="2">DSM 23145</strain>
    </source>
</reference>
<dbReference type="Gene3D" id="3.10.450.50">
    <property type="match status" value="1"/>
</dbReference>
<accession>A0A1N7NHC7</accession>
<evidence type="ECO:0008006" key="3">
    <source>
        <dbReference type="Google" id="ProtNLM"/>
    </source>
</evidence>
<dbReference type="STRING" id="713588.SAMN05421789_11466"/>
<sequence length="116" mass="13511">MRDLNSLKVENLQKWFDDESKIWIPPAKEIQGGSRILALFRAIFRKYESIEWSESEIFDLGKNRYFYETISLGNIKGKGTYTNQICTVVSFSEGGKIKLLSDYFKDTVIFPKNKNI</sequence>
<keyword evidence="2" id="KW-1185">Reference proteome</keyword>
<dbReference type="EMBL" id="FTOI01000014">
    <property type="protein sequence ID" value="SIS97589.1"/>
    <property type="molecule type" value="Genomic_DNA"/>
</dbReference>
<proteinExistence type="predicted"/>
<evidence type="ECO:0000313" key="1">
    <source>
        <dbReference type="EMBL" id="SIS97589.1"/>
    </source>
</evidence>
<dbReference type="Proteomes" id="UP000185839">
    <property type="component" value="Unassembled WGS sequence"/>
</dbReference>